<dbReference type="Proteomes" id="UP000694520">
    <property type="component" value="Chromosome 1"/>
</dbReference>
<dbReference type="GO" id="GO:0042311">
    <property type="term" value="P:vasodilation"/>
    <property type="evidence" value="ECO:0007669"/>
    <property type="project" value="UniProtKB-KW"/>
</dbReference>
<dbReference type="PROSITE" id="PS00287">
    <property type="entry name" value="CYSTATIN"/>
    <property type="match status" value="1"/>
</dbReference>
<evidence type="ECO:0000256" key="3">
    <source>
        <dbReference type="ARBA" id="ARBA00022525"/>
    </source>
</evidence>
<dbReference type="InterPro" id="IPR027358">
    <property type="entry name" value="Kininogen-type_cystatin_dom"/>
</dbReference>
<reference evidence="18" key="3">
    <citation type="submission" date="2025-09" db="UniProtKB">
        <authorList>
            <consortium name="Ensembl"/>
        </authorList>
    </citation>
    <scope>IDENTIFICATION</scope>
</reference>
<keyword evidence="12" id="KW-0325">Glycoprotein</keyword>
<evidence type="ECO:0000256" key="14">
    <source>
        <dbReference type="ARBA" id="ARBA00081677"/>
    </source>
</evidence>
<dbReference type="GO" id="GO:0072562">
    <property type="term" value="C:blood microparticle"/>
    <property type="evidence" value="ECO:0007669"/>
    <property type="project" value="TreeGrafter"/>
</dbReference>
<dbReference type="PROSITE" id="PS51647">
    <property type="entry name" value="CYSTATIN_KININOGEN"/>
    <property type="match status" value="2"/>
</dbReference>
<keyword evidence="4" id="KW-0646">Protease inhibitor</keyword>
<evidence type="ECO:0000313" key="18">
    <source>
        <dbReference type="Ensembl" id="ENSBGRP00000002901.1"/>
    </source>
</evidence>
<feature type="signal peptide" evidence="16">
    <location>
        <begin position="1"/>
        <end position="18"/>
    </location>
</feature>
<sequence>MKLITILFLCSRLLPSLTQESSQEIDCNDQDVFKAVDAALTKYNSENKSGNQFVLYRITEVARMDNPDTFYSLKYQIKEGDCPFQSNKTWQDCDYKDSAQAATGECTATVAKRGNMKFSVATQTCLITPAEGPVVTAQYECLGCVHPISTKSPDLEPVLRYAIQYFNNNTSHSHLFDLKEVKRAQKQDTGECTDKAHVDVKLRISSFSQKCDLYPVKDFVQPPTRLCAGCPKPIPVDSPDLEEPLSHSIAKLNAEHDGAFYFKIDTVKKATVQVVAGLKYSIVFIARETTCSKGSNEELTKSCEINIHGQILHCDANVYVVPWEEKVYPTVNCQSLGQTSLMKRPPGFSPFRSVQVMKTEGSTTTHVKSCEYKGRPQEAGAEPAPQGEVNLPAESPQLAR</sequence>
<protein>
    <recommendedName>
        <fullName evidence="14">Thiol proteinase inhibitor</fullName>
    </recommendedName>
</protein>
<dbReference type="InterPro" id="IPR018073">
    <property type="entry name" value="Prot_inh_cystat_CS"/>
</dbReference>
<evidence type="ECO:0000313" key="19">
    <source>
        <dbReference type="Proteomes" id="UP000694520"/>
    </source>
</evidence>
<name>A0A8B9WD33_BOSMU</name>
<keyword evidence="10" id="KW-0094">Blood coagulation</keyword>
<evidence type="ECO:0000256" key="15">
    <source>
        <dbReference type="SAM" id="MobiDB-lite"/>
    </source>
</evidence>
<dbReference type="InterPro" id="IPR050735">
    <property type="entry name" value="Kininogen_Fetuin_HRG"/>
</dbReference>
<proteinExistence type="predicted"/>
<evidence type="ECO:0000256" key="11">
    <source>
        <dbReference type="ARBA" id="ARBA00023157"/>
    </source>
</evidence>
<dbReference type="InterPro" id="IPR046350">
    <property type="entry name" value="Cystatin_sf"/>
</dbReference>
<dbReference type="AlphaFoldDB" id="A0A8B9WD33"/>
<dbReference type="Gene3D" id="3.10.450.10">
    <property type="match status" value="3"/>
</dbReference>
<keyword evidence="5" id="KW-0356">Hemostasis</keyword>
<accession>A0A8B9WD33</accession>
<keyword evidence="9" id="KW-0838">Vasoactive</keyword>
<reference evidence="18" key="1">
    <citation type="submission" date="2019-05" db="EMBL/GenBank/DDBJ databases">
        <authorList>
            <person name="Zhang S."/>
            <person name="Liu J."/>
        </authorList>
    </citation>
    <scope>NUCLEOTIDE SEQUENCE [LARGE SCALE GENOMIC DNA]</scope>
</reference>
<dbReference type="GeneTree" id="ENSGT00950000182930"/>
<dbReference type="GO" id="GO:0007162">
    <property type="term" value="P:negative regulation of cell adhesion"/>
    <property type="evidence" value="ECO:0007669"/>
    <property type="project" value="UniProtKB-ARBA"/>
</dbReference>
<dbReference type="CDD" id="cd00042">
    <property type="entry name" value="CY"/>
    <property type="match status" value="2"/>
</dbReference>
<evidence type="ECO:0000256" key="16">
    <source>
        <dbReference type="SAM" id="SignalP"/>
    </source>
</evidence>
<evidence type="ECO:0000256" key="9">
    <source>
        <dbReference type="ARBA" id="ARBA00022858"/>
    </source>
</evidence>
<dbReference type="Ensembl" id="ENSBGRT00000003298.1">
    <property type="protein sequence ID" value="ENSBGRP00000002901.1"/>
    <property type="gene ID" value="ENSBGRG00000001736.1"/>
</dbReference>
<dbReference type="GO" id="GO:0006954">
    <property type="term" value="P:inflammatory response"/>
    <property type="evidence" value="ECO:0007669"/>
    <property type="project" value="UniProtKB-KW"/>
</dbReference>
<feature type="chain" id="PRO_5034382705" description="Thiol proteinase inhibitor" evidence="16">
    <location>
        <begin position="19"/>
        <end position="400"/>
    </location>
</feature>
<dbReference type="PANTHER" id="PTHR13814:SF12">
    <property type="entry name" value="KININOGEN-1"/>
    <property type="match status" value="1"/>
</dbReference>
<evidence type="ECO:0000256" key="10">
    <source>
        <dbReference type="ARBA" id="ARBA00023084"/>
    </source>
</evidence>
<evidence type="ECO:0000256" key="6">
    <source>
        <dbReference type="ARBA" id="ARBA00022704"/>
    </source>
</evidence>
<gene>
    <name evidence="18" type="primary">KNG1</name>
</gene>
<evidence type="ECO:0000256" key="4">
    <source>
        <dbReference type="ARBA" id="ARBA00022690"/>
    </source>
</evidence>
<reference evidence="18" key="2">
    <citation type="submission" date="2025-08" db="UniProtKB">
        <authorList>
            <consortium name="Ensembl"/>
        </authorList>
    </citation>
    <scope>IDENTIFICATION</scope>
</reference>
<evidence type="ECO:0000256" key="12">
    <source>
        <dbReference type="ARBA" id="ARBA00023180"/>
    </source>
</evidence>
<dbReference type="Pfam" id="PF00031">
    <property type="entry name" value="Cystatin"/>
    <property type="match status" value="3"/>
</dbReference>
<dbReference type="GO" id="GO:0030195">
    <property type="term" value="P:negative regulation of blood coagulation"/>
    <property type="evidence" value="ECO:0007669"/>
    <property type="project" value="TreeGrafter"/>
</dbReference>
<dbReference type="FunFam" id="3.10.450.10:FF:000002">
    <property type="entry name" value="Kininogen 1"/>
    <property type="match status" value="1"/>
</dbReference>
<keyword evidence="13" id="KW-0395">Inflammatory response</keyword>
<dbReference type="GO" id="GO:0004869">
    <property type="term" value="F:cysteine-type endopeptidase inhibitor activity"/>
    <property type="evidence" value="ECO:0007669"/>
    <property type="project" value="UniProtKB-KW"/>
</dbReference>
<evidence type="ECO:0000256" key="2">
    <source>
        <dbReference type="ARBA" id="ARBA00022429"/>
    </source>
</evidence>
<keyword evidence="3" id="KW-0964">Secreted</keyword>
<evidence type="ECO:0000256" key="7">
    <source>
        <dbReference type="ARBA" id="ARBA00022729"/>
    </source>
</evidence>
<dbReference type="PANTHER" id="PTHR13814">
    <property type="entry name" value="FETUIN"/>
    <property type="match status" value="1"/>
</dbReference>
<evidence type="ECO:0000259" key="17">
    <source>
        <dbReference type="PROSITE" id="PS51647"/>
    </source>
</evidence>
<dbReference type="SUPFAM" id="SSF54403">
    <property type="entry name" value="Cystatin/monellin"/>
    <property type="match status" value="3"/>
</dbReference>
<evidence type="ECO:0000256" key="13">
    <source>
        <dbReference type="ARBA" id="ARBA00023198"/>
    </source>
</evidence>
<evidence type="ECO:0000256" key="8">
    <source>
        <dbReference type="ARBA" id="ARBA00022737"/>
    </source>
</evidence>
<comment type="subcellular location">
    <subcellularLocation>
        <location evidence="1">Secreted</location>
        <location evidence="1">Extracellular space</location>
    </subcellularLocation>
</comment>
<keyword evidence="19" id="KW-1185">Reference proteome</keyword>
<keyword evidence="6" id="KW-0789">Thiol protease inhibitor</keyword>
<dbReference type="GO" id="GO:0007596">
    <property type="term" value="P:blood coagulation"/>
    <property type="evidence" value="ECO:0007669"/>
    <property type="project" value="UniProtKB-KW"/>
</dbReference>
<feature type="region of interest" description="Disordered" evidence="15">
    <location>
        <begin position="365"/>
        <end position="400"/>
    </location>
</feature>
<dbReference type="SMART" id="SM00043">
    <property type="entry name" value="CY"/>
    <property type="match status" value="3"/>
</dbReference>
<keyword evidence="8" id="KW-0677">Repeat</keyword>
<organism evidence="18 19">
    <name type="scientific">Bos mutus grunniens</name>
    <name type="common">Wild yak</name>
    <name type="synonym">Bos grunniens</name>
    <dbReference type="NCBI Taxonomy" id="30521"/>
    <lineage>
        <taxon>Eukaryota</taxon>
        <taxon>Metazoa</taxon>
        <taxon>Chordata</taxon>
        <taxon>Craniata</taxon>
        <taxon>Vertebrata</taxon>
        <taxon>Euteleostomi</taxon>
        <taxon>Mammalia</taxon>
        <taxon>Eutheria</taxon>
        <taxon>Laurasiatheria</taxon>
        <taxon>Artiodactyla</taxon>
        <taxon>Ruminantia</taxon>
        <taxon>Pecora</taxon>
        <taxon>Bovidae</taxon>
        <taxon>Bovinae</taxon>
        <taxon>Bos</taxon>
    </lineage>
</organism>
<feature type="domain" description="Cystatin kininogen-type" evidence="17">
    <location>
        <begin position="27"/>
        <end position="131"/>
    </location>
</feature>
<dbReference type="FunFam" id="3.10.450.10:FF:000008">
    <property type="entry name" value="Kininogen 1"/>
    <property type="match status" value="1"/>
</dbReference>
<keyword evidence="7 16" id="KW-0732">Signal</keyword>
<keyword evidence="11" id="KW-1015">Disulfide bond</keyword>
<evidence type="ECO:0000256" key="5">
    <source>
        <dbReference type="ARBA" id="ARBA00022696"/>
    </source>
</evidence>
<dbReference type="GO" id="GO:0045861">
    <property type="term" value="P:negative regulation of proteolysis"/>
    <property type="evidence" value="ECO:0007669"/>
    <property type="project" value="UniProtKB-ARBA"/>
</dbReference>
<keyword evidence="2" id="KW-0840">Vasodilator</keyword>
<dbReference type="InterPro" id="IPR000010">
    <property type="entry name" value="Cystatin_dom"/>
</dbReference>
<evidence type="ECO:0000256" key="1">
    <source>
        <dbReference type="ARBA" id="ARBA00004239"/>
    </source>
</evidence>
<feature type="domain" description="Cystatin kininogen-type" evidence="17">
    <location>
        <begin position="236"/>
        <end position="339"/>
    </location>
</feature>
<dbReference type="GO" id="GO:0007204">
    <property type="term" value="P:positive regulation of cytosolic calcium ion concentration"/>
    <property type="evidence" value="ECO:0007669"/>
    <property type="project" value="TreeGrafter"/>
</dbReference>